<dbReference type="Proteomes" id="UP000821845">
    <property type="component" value="Chromosome 6"/>
</dbReference>
<comment type="caution">
    <text evidence="1">The sequence shown here is derived from an EMBL/GenBank/DDBJ whole genome shotgun (WGS) entry which is preliminary data.</text>
</comment>
<dbReference type="EMBL" id="CM023486">
    <property type="protein sequence ID" value="KAH6929409.1"/>
    <property type="molecule type" value="Genomic_DNA"/>
</dbReference>
<accession>A0ACB7S9K0</accession>
<gene>
    <name evidence="1" type="ORF">HPB50_027447</name>
</gene>
<organism evidence="1 2">
    <name type="scientific">Hyalomma asiaticum</name>
    <name type="common">Tick</name>
    <dbReference type="NCBI Taxonomy" id="266040"/>
    <lineage>
        <taxon>Eukaryota</taxon>
        <taxon>Metazoa</taxon>
        <taxon>Ecdysozoa</taxon>
        <taxon>Arthropoda</taxon>
        <taxon>Chelicerata</taxon>
        <taxon>Arachnida</taxon>
        <taxon>Acari</taxon>
        <taxon>Parasitiformes</taxon>
        <taxon>Ixodida</taxon>
        <taxon>Ixodoidea</taxon>
        <taxon>Ixodidae</taxon>
        <taxon>Hyalomminae</taxon>
        <taxon>Hyalomma</taxon>
    </lineage>
</organism>
<reference evidence="1" key="1">
    <citation type="submission" date="2020-05" db="EMBL/GenBank/DDBJ databases">
        <title>Large-scale comparative analyses of tick genomes elucidate their genetic diversity and vector capacities.</title>
        <authorList>
            <person name="Jia N."/>
            <person name="Wang J."/>
            <person name="Shi W."/>
            <person name="Du L."/>
            <person name="Sun Y."/>
            <person name="Zhan W."/>
            <person name="Jiang J."/>
            <person name="Wang Q."/>
            <person name="Zhang B."/>
            <person name="Ji P."/>
            <person name="Sakyi L.B."/>
            <person name="Cui X."/>
            <person name="Yuan T."/>
            <person name="Jiang B."/>
            <person name="Yang W."/>
            <person name="Lam T.T.-Y."/>
            <person name="Chang Q."/>
            <person name="Ding S."/>
            <person name="Wang X."/>
            <person name="Zhu J."/>
            <person name="Ruan X."/>
            <person name="Zhao L."/>
            <person name="Wei J."/>
            <person name="Que T."/>
            <person name="Du C."/>
            <person name="Cheng J."/>
            <person name="Dai P."/>
            <person name="Han X."/>
            <person name="Huang E."/>
            <person name="Gao Y."/>
            <person name="Liu J."/>
            <person name="Shao H."/>
            <person name="Ye R."/>
            <person name="Li L."/>
            <person name="Wei W."/>
            <person name="Wang X."/>
            <person name="Wang C."/>
            <person name="Yang T."/>
            <person name="Huo Q."/>
            <person name="Li W."/>
            <person name="Guo W."/>
            <person name="Chen H."/>
            <person name="Zhou L."/>
            <person name="Ni X."/>
            <person name="Tian J."/>
            <person name="Zhou Y."/>
            <person name="Sheng Y."/>
            <person name="Liu T."/>
            <person name="Pan Y."/>
            <person name="Xia L."/>
            <person name="Li J."/>
            <person name="Zhao F."/>
            <person name="Cao W."/>
        </authorList>
    </citation>
    <scope>NUCLEOTIDE SEQUENCE</scope>
    <source>
        <strain evidence="1">Hyas-2018</strain>
    </source>
</reference>
<protein>
    <submittedName>
        <fullName evidence="1">Uncharacterized protein</fullName>
    </submittedName>
</protein>
<keyword evidence="2" id="KW-1185">Reference proteome</keyword>
<evidence type="ECO:0000313" key="2">
    <source>
        <dbReference type="Proteomes" id="UP000821845"/>
    </source>
</evidence>
<sequence>MLNDRWCKVKDPAKQCPDDDATSRPDSATELGLPKVGGVFVVLLAGLGLACLIAFAEFFKARSSRKRRRNTATDGAISGRPVDVRATSVVRSALLAGSNA</sequence>
<proteinExistence type="predicted"/>
<name>A0ACB7S9K0_HYAAI</name>
<evidence type="ECO:0000313" key="1">
    <source>
        <dbReference type="EMBL" id="KAH6929409.1"/>
    </source>
</evidence>